<dbReference type="InterPro" id="IPR035269">
    <property type="entry name" value="PSMD9"/>
</dbReference>
<dbReference type="Proteomes" id="UP001145021">
    <property type="component" value="Unassembled WGS sequence"/>
</dbReference>
<dbReference type="Gene3D" id="6.10.140.1710">
    <property type="match status" value="1"/>
</dbReference>
<evidence type="ECO:0000259" key="5">
    <source>
        <dbReference type="Pfam" id="PF18265"/>
    </source>
</evidence>
<feature type="coiled-coil region" evidence="3">
    <location>
        <begin position="4"/>
        <end position="31"/>
    </location>
</feature>
<dbReference type="GO" id="GO:0005737">
    <property type="term" value="C:cytoplasm"/>
    <property type="evidence" value="ECO:0007669"/>
    <property type="project" value="TreeGrafter"/>
</dbReference>
<organism evidence="6 7">
    <name type="scientific">Coemansia asiatica</name>
    <dbReference type="NCBI Taxonomy" id="1052880"/>
    <lineage>
        <taxon>Eukaryota</taxon>
        <taxon>Fungi</taxon>
        <taxon>Fungi incertae sedis</taxon>
        <taxon>Zoopagomycota</taxon>
        <taxon>Kickxellomycotina</taxon>
        <taxon>Kickxellomycetes</taxon>
        <taxon>Kickxellales</taxon>
        <taxon>Kickxellaceae</taxon>
        <taxon>Coemansia</taxon>
    </lineage>
</organism>
<evidence type="ECO:0000256" key="4">
    <source>
        <dbReference type="SAM" id="MobiDB-lite"/>
    </source>
</evidence>
<evidence type="ECO:0000313" key="7">
    <source>
        <dbReference type="Proteomes" id="UP001145021"/>
    </source>
</evidence>
<dbReference type="PANTHER" id="PTHR12651:SF1">
    <property type="entry name" value="26S PROTEASOME NON-ATPASE REGULATORY SUBUNIT 9"/>
    <property type="match status" value="1"/>
</dbReference>
<evidence type="ECO:0000256" key="1">
    <source>
        <dbReference type="ARBA" id="ARBA00023186"/>
    </source>
</evidence>
<protein>
    <recommendedName>
        <fullName evidence="2">Probable 26S proteasome regulatory subunit p27</fullName>
    </recommendedName>
</protein>
<keyword evidence="1" id="KW-0143">Chaperone</keyword>
<feature type="region of interest" description="Disordered" evidence="4">
    <location>
        <begin position="78"/>
        <end position="100"/>
    </location>
</feature>
<comment type="caution">
    <text evidence="6">The sequence shown here is derived from an EMBL/GenBank/DDBJ whole genome shotgun (WGS) entry which is preliminary data.</text>
</comment>
<name>A0A9W8CK68_9FUNG</name>
<reference evidence="6" key="1">
    <citation type="submission" date="2022-07" db="EMBL/GenBank/DDBJ databases">
        <title>Phylogenomic reconstructions and comparative analyses of Kickxellomycotina fungi.</title>
        <authorList>
            <person name="Reynolds N.K."/>
            <person name="Stajich J.E."/>
            <person name="Barry K."/>
            <person name="Grigoriev I.V."/>
            <person name="Crous P."/>
            <person name="Smith M.E."/>
        </authorList>
    </citation>
    <scope>NUCLEOTIDE SEQUENCE</scope>
    <source>
        <strain evidence="6">NBRC 105413</strain>
    </source>
</reference>
<keyword evidence="6" id="KW-0647">Proteasome</keyword>
<dbReference type="FunFam" id="2.30.42.10:FF:000107">
    <property type="entry name" value="26S proteasome non-ATPase regulatory subunit 9"/>
    <property type="match status" value="1"/>
</dbReference>
<dbReference type="InterPro" id="IPR036034">
    <property type="entry name" value="PDZ_sf"/>
</dbReference>
<dbReference type="SUPFAM" id="SSF50156">
    <property type="entry name" value="PDZ domain-like"/>
    <property type="match status" value="1"/>
</dbReference>
<keyword evidence="7" id="KW-1185">Reference proteome</keyword>
<evidence type="ECO:0000256" key="2">
    <source>
        <dbReference type="ARBA" id="ARBA00068021"/>
    </source>
</evidence>
<keyword evidence="3" id="KW-0175">Coiled coil</keyword>
<dbReference type="GO" id="GO:0000502">
    <property type="term" value="C:proteasome complex"/>
    <property type="evidence" value="ECO:0007669"/>
    <property type="project" value="UniProtKB-KW"/>
</dbReference>
<evidence type="ECO:0000313" key="6">
    <source>
        <dbReference type="EMBL" id="KAJ1647395.1"/>
    </source>
</evidence>
<feature type="domain" description="Nas2 N-terminal" evidence="5">
    <location>
        <begin position="5"/>
        <end position="82"/>
    </location>
</feature>
<feature type="compositionally biased region" description="Low complexity" evidence="4">
    <location>
        <begin position="78"/>
        <end position="89"/>
    </location>
</feature>
<evidence type="ECO:0000256" key="3">
    <source>
        <dbReference type="SAM" id="Coils"/>
    </source>
</evidence>
<dbReference type="EMBL" id="JANBOH010000031">
    <property type="protein sequence ID" value="KAJ1647395.1"/>
    <property type="molecule type" value="Genomic_DNA"/>
</dbReference>
<dbReference type="AlphaFoldDB" id="A0A9W8CK68"/>
<dbReference type="Gene3D" id="2.30.42.10">
    <property type="match status" value="1"/>
</dbReference>
<dbReference type="InterPro" id="IPR040815">
    <property type="entry name" value="Nas2_N"/>
</dbReference>
<dbReference type="Pfam" id="PF18265">
    <property type="entry name" value="Nas2_N"/>
    <property type="match status" value="1"/>
</dbReference>
<gene>
    <name evidence="6" type="primary">NAS2</name>
    <name evidence="6" type="ORF">LPJ64_001237</name>
</gene>
<dbReference type="GO" id="GO:0070682">
    <property type="term" value="P:proteasome regulatory particle assembly"/>
    <property type="evidence" value="ECO:0007669"/>
    <property type="project" value="InterPro"/>
</dbReference>
<proteinExistence type="predicted"/>
<dbReference type="PANTHER" id="PTHR12651">
    <property type="entry name" value="26S PROTEASOME NON-ATPASE REGULATORY SUBUNIT 9"/>
    <property type="match status" value="1"/>
</dbReference>
<sequence length="195" mass="22044">METTQALMKRRTELESEIRALELDLKSLGVNRTEPLVDKDGFPRADIDIVAIVEIRRSLNYKQNDLKSLMKEIEQSLVQLHQQQQQQQSAKEPEPKRPSARPFARISMVAPNSPASDAGFLVGDTIVQYGCVDFENHNDLKLLIKETTDSIDKRLKVVVERVIDGEPRRLELELVPNRGWGGDGLLGCYILPIAK</sequence>
<dbReference type="GO" id="GO:0005634">
    <property type="term" value="C:nucleus"/>
    <property type="evidence" value="ECO:0007669"/>
    <property type="project" value="TreeGrafter"/>
</dbReference>
<accession>A0A9W8CK68</accession>